<sequence>MTDPEPPHSAGNPVTNILGGLRMLLSPKLHDSINNTPDPPQANTTFSGQRPLICGIPRHRGSKRVQLTQNARRAKLNSLIPGEDNDELETVFYDMSDQPDSSNSADDHERSIADIEDHGRIDAGSIPNIRMSRGAVGLGVSISSDSDSDLGLERTMDVWSGTHNYRQGALAARMASRDDCPPTSSLSGSSGSFDSGDDNESLRARARRLKHGNASLFDAPRNRFQLGRIPLLSPTISRDFAFENISPSPSPPQTPRPSYSRFHSKHKSEGSPLPVTTPPRIRRRVFREAYPVLQLSQQRTVTQDFASWLHQQACRSARRTASRAAKERCKGKTRLCDRRSINISPINTTRCSSTHWSMAKVGHVDDVDFSTPGWTCGSNCTDRIQVVLVLQGTNSIGCDCPYNMFDERSDNVEVGTCREDEDWSDDDGFLDRGKKGAEEQEQMWVRLERMRSQDHDARSGKDGRQRDVERDNE</sequence>
<feature type="compositionally biased region" description="Polar residues" evidence="1">
    <location>
        <begin position="32"/>
        <end position="48"/>
    </location>
</feature>
<dbReference type="Proteomes" id="UP000824998">
    <property type="component" value="Unassembled WGS sequence"/>
</dbReference>
<comment type="caution">
    <text evidence="2">The sequence shown here is derived from an EMBL/GenBank/DDBJ whole genome shotgun (WGS) entry which is preliminary data.</text>
</comment>
<feature type="region of interest" description="Disordered" evidence="1">
    <location>
        <begin position="29"/>
        <end position="49"/>
    </location>
</feature>
<feature type="region of interest" description="Disordered" evidence="1">
    <location>
        <begin position="421"/>
        <end position="473"/>
    </location>
</feature>
<evidence type="ECO:0000313" key="3">
    <source>
        <dbReference type="Proteomes" id="UP000824998"/>
    </source>
</evidence>
<evidence type="ECO:0000313" key="2">
    <source>
        <dbReference type="EMBL" id="KAG9237684.1"/>
    </source>
</evidence>
<feature type="region of interest" description="Disordered" evidence="1">
    <location>
        <begin position="242"/>
        <end position="278"/>
    </location>
</feature>
<evidence type="ECO:0000256" key="1">
    <source>
        <dbReference type="SAM" id="MobiDB-lite"/>
    </source>
</evidence>
<dbReference type="EMBL" id="MU251382">
    <property type="protein sequence ID" value="KAG9237684.1"/>
    <property type="molecule type" value="Genomic_DNA"/>
</dbReference>
<feature type="region of interest" description="Disordered" evidence="1">
    <location>
        <begin position="173"/>
        <end position="201"/>
    </location>
</feature>
<feature type="compositionally biased region" description="Basic and acidic residues" evidence="1">
    <location>
        <begin position="446"/>
        <end position="473"/>
    </location>
</feature>
<name>A0A9P7YQ03_9HELO</name>
<gene>
    <name evidence="2" type="ORF">BJ875DRAFT_481100</name>
</gene>
<protein>
    <submittedName>
        <fullName evidence="2">Uncharacterized protein</fullName>
    </submittedName>
</protein>
<keyword evidence="3" id="KW-1185">Reference proteome</keyword>
<dbReference type="AlphaFoldDB" id="A0A9P7YQ03"/>
<accession>A0A9P7YQ03</accession>
<organism evidence="2 3">
    <name type="scientific">Amylocarpus encephaloides</name>
    <dbReference type="NCBI Taxonomy" id="45428"/>
    <lineage>
        <taxon>Eukaryota</taxon>
        <taxon>Fungi</taxon>
        <taxon>Dikarya</taxon>
        <taxon>Ascomycota</taxon>
        <taxon>Pezizomycotina</taxon>
        <taxon>Leotiomycetes</taxon>
        <taxon>Helotiales</taxon>
        <taxon>Helotiales incertae sedis</taxon>
        <taxon>Amylocarpus</taxon>
    </lineage>
</organism>
<feature type="compositionally biased region" description="Low complexity" evidence="1">
    <location>
        <begin position="184"/>
        <end position="194"/>
    </location>
</feature>
<feature type="compositionally biased region" description="Basic and acidic residues" evidence="1">
    <location>
        <begin position="429"/>
        <end position="438"/>
    </location>
</feature>
<proteinExistence type="predicted"/>
<reference evidence="2" key="1">
    <citation type="journal article" date="2021" name="IMA Fungus">
        <title>Genomic characterization of three marine fungi, including Emericellopsis atlantica sp. nov. with signatures of a generalist lifestyle and marine biomass degradation.</title>
        <authorList>
            <person name="Hagestad O.C."/>
            <person name="Hou L."/>
            <person name="Andersen J.H."/>
            <person name="Hansen E.H."/>
            <person name="Altermark B."/>
            <person name="Li C."/>
            <person name="Kuhnert E."/>
            <person name="Cox R.J."/>
            <person name="Crous P.W."/>
            <person name="Spatafora J.W."/>
            <person name="Lail K."/>
            <person name="Amirebrahimi M."/>
            <person name="Lipzen A."/>
            <person name="Pangilinan J."/>
            <person name="Andreopoulos W."/>
            <person name="Hayes R.D."/>
            <person name="Ng V."/>
            <person name="Grigoriev I.V."/>
            <person name="Jackson S.A."/>
            <person name="Sutton T.D.S."/>
            <person name="Dobson A.D.W."/>
            <person name="Rama T."/>
        </authorList>
    </citation>
    <scope>NUCLEOTIDE SEQUENCE</scope>
    <source>
        <strain evidence="2">TRa018bII</strain>
    </source>
</reference>